<feature type="compositionally biased region" description="Polar residues" evidence="1">
    <location>
        <begin position="1223"/>
        <end position="1236"/>
    </location>
</feature>
<name>A0ABR1W514_9PEZI</name>
<feature type="compositionally biased region" description="Polar residues" evidence="1">
    <location>
        <begin position="652"/>
        <end position="680"/>
    </location>
</feature>
<feature type="region of interest" description="Disordered" evidence="1">
    <location>
        <begin position="383"/>
        <end position="435"/>
    </location>
</feature>
<organism evidence="2 3">
    <name type="scientific">Apiospora saccharicola</name>
    <dbReference type="NCBI Taxonomy" id="335842"/>
    <lineage>
        <taxon>Eukaryota</taxon>
        <taxon>Fungi</taxon>
        <taxon>Dikarya</taxon>
        <taxon>Ascomycota</taxon>
        <taxon>Pezizomycotina</taxon>
        <taxon>Sordariomycetes</taxon>
        <taxon>Xylariomycetidae</taxon>
        <taxon>Amphisphaeriales</taxon>
        <taxon>Apiosporaceae</taxon>
        <taxon>Apiospora</taxon>
    </lineage>
</organism>
<feature type="region of interest" description="Disordered" evidence="1">
    <location>
        <begin position="1115"/>
        <end position="1168"/>
    </location>
</feature>
<protein>
    <submittedName>
        <fullName evidence="2">Uncharacterized protein</fullName>
    </submittedName>
</protein>
<dbReference type="Proteomes" id="UP001446871">
    <property type="component" value="Unassembled WGS sequence"/>
</dbReference>
<feature type="compositionally biased region" description="Polar residues" evidence="1">
    <location>
        <begin position="1031"/>
        <end position="1041"/>
    </location>
</feature>
<feature type="region of interest" description="Disordered" evidence="1">
    <location>
        <begin position="609"/>
        <end position="628"/>
    </location>
</feature>
<feature type="compositionally biased region" description="Polar residues" evidence="1">
    <location>
        <begin position="497"/>
        <end position="513"/>
    </location>
</feature>
<feature type="compositionally biased region" description="Low complexity" evidence="1">
    <location>
        <begin position="383"/>
        <end position="395"/>
    </location>
</feature>
<reference evidence="2 3" key="1">
    <citation type="submission" date="2023-01" db="EMBL/GenBank/DDBJ databases">
        <title>Analysis of 21 Apiospora genomes using comparative genomics revels a genus with tremendous synthesis potential of carbohydrate active enzymes and secondary metabolites.</title>
        <authorList>
            <person name="Sorensen T."/>
        </authorList>
    </citation>
    <scope>NUCLEOTIDE SEQUENCE [LARGE SCALE GENOMIC DNA]</scope>
    <source>
        <strain evidence="2 3">CBS 83171</strain>
    </source>
</reference>
<sequence length="1339" mass="144808">MATLSPRRVTMQDNSDALNDGPSPPMSNSPALSSSPMACLQPPDSTFTPVSMDSDNLAAGNTDGDCSDSIACCDTSRENLVVGGSPSTATTPSGSINALIQSIKPAAQATTDNKHANSEYDLLSPGGPSSLSSSPQLDSATSPASVASVEDKDKRDLPSTDAKVTSAKGKSPRRDSHANASNSDPISTQASKTPTTGPVAQRDPSVPARSSLSIKDFPLSESKNEQILHNHHHHHNNPLQQQQPTQQFPAIVKPKPLLRTASTKSTALVHPSPNSRSRANSYASNIAQLEAKAEKLSMTSSIEDAIRDLHGELKRSDSRRSSILAASVATSGAAPIPDNSTTAPLSRQVSIASSILETNNAARHGGYSPAGYVMSPNNSLLSNSASRLRSGSVSRMDPNEAEPTPLTRSGPGKTSMRSVRSTSKPPALTGIAELEPTTLTAAAMDAADKLQEYPEEEERLGVPPLEDVDRTPNANDYGSASVNDYWDQAYSEAQKEPLQQQQARPASPSGSAGTFEQAELAFADFDGSHCPPDQDQSQDQEEDDFMPPLHGIDMNLHVPEDVPGRPRISAPIAPTVQPKSYMDPQTGQQMMYYPARVPLVLNLPQKLSKRPKASERNKQRSQIMSTVPEAARQSATWLPEVIPEPLMDPLGSGSNSNLASPDVNSDFNPLSPGLSESNLDLTLGFPSESKAQARPNPQGANEEARKSRLSMMGMSVMDPSDKRNTRASNFEALPPQLRASAFFDLPSESPALELKGGSASATLDDILNASAKAPVYAFTDHAFAGHLGQEIYGGEKKRKSHMKRASAATLRDVKDVKDTKDAKNTKDVKKRSSFFHLRTPSKLSISKTSNKETKKNTAGDDDADHVSDDERTKLSGSVNGDHTPEADEEDDEDDEEEVDEELLYNGPPTTLLAELQMRKHQQKLRTQPNPNANPNGMYSTLLELDSVAETEVKNRKGRKINLAWETPDDGGEDDDEDLPLGLVMAKKNGIHDTQAVIAEMNRPLGLMERREQEENEPLSRRQARLQGRNPGPTTQRKTMTSLGGALGMGGGFRPSPSNSRLDVSTPNDDEVEGETLGERMRRLRAKEEGDNLLPRARPVSMAFSTELFSQLGDTFKEEDNDKGKQKAAAPVEEEETLGQRRRRLQAEREAREREMGTGAAPNPNMPPPGIMPRLDKRHSLADVLGNSNASRRVLSDPRMEAERAREEEAARFRREQESKLSALRSQMPQNLSTPQLPRSGAYGSGQFNDGTGGTGWQRHSRVPSFNAPQAAGMGMGMNGGAMQGGMIGNNYNMAGYGAPTAAYGMQQNLPLQMNMMPMTMQQPGQQHDMVDRWRQSIVP</sequence>
<feature type="region of interest" description="Disordered" evidence="1">
    <location>
        <begin position="646"/>
        <end position="682"/>
    </location>
</feature>
<feature type="region of interest" description="Disordered" evidence="1">
    <location>
        <begin position="1"/>
        <end position="67"/>
    </location>
</feature>
<feature type="region of interest" description="Disordered" evidence="1">
    <location>
        <begin position="262"/>
        <end position="281"/>
    </location>
</feature>
<feature type="compositionally biased region" description="Low complexity" evidence="1">
    <location>
        <begin position="122"/>
        <end position="135"/>
    </location>
</feature>
<feature type="compositionally biased region" description="Basic and acidic residues" evidence="1">
    <location>
        <begin position="849"/>
        <end position="873"/>
    </location>
</feature>
<feature type="region of interest" description="Disordered" evidence="1">
    <location>
        <begin position="525"/>
        <end position="556"/>
    </location>
</feature>
<feature type="compositionally biased region" description="Basic and acidic residues" evidence="1">
    <location>
        <begin position="1115"/>
        <end position="1124"/>
    </location>
</feature>
<feature type="compositionally biased region" description="Basic and acidic residues" evidence="1">
    <location>
        <begin position="1144"/>
        <end position="1155"/>
    </location>
</feature>
<evidence type="ECO:0000313" key="2">
    <source>
        <dbReference type="EMBL" id="KAK8077631.1"/>
    </source>
</evidence>
<feature type="region of interest" description="Disordered" evidence="1">
    <location>
        <begin position="106"/>
        <end position="211"/>
    </location>
</feature>
<feature type="compositionally biased region" description="Polar residues" evidence="1">
    <location>
        <begin position="1055"/>
        <end position="1066"/>
    </location>
</feature>
<feature type="region of interest" description="Disordered" evidence="1">
    <location>
        <begin position="1007"/>
        <end position="1075"/>
    </location>
</feature>
<feature type="compositionally biased region" description="Polar residues" evidence="1">
    <location>
        <begin position="472"/>
        <end position="482"/>
    </location>
</feature>
<evidence type="ECO:0000313" key="3">
    <source>
        <dbReference type="Proteomes" id="UP001446871"/>
    </source>
</evidence>
<dbReference type="EMBL" id="JAQQWM010000002">
    <property type="protein sequence ID" value="KAK8077631.1"/>
    <property type="molecule type" value="Genomic_DNA"/>
</dbReference>
<feature type="region of interest" description="Disordered" evidence="1">
    <location>
        <begin position="452"/>
        <end position="513"/>
    </location>
</feature>
<feature type="region of interest" description="Disordered" evidence="1">
    <location>
        <begin position="687"/>
        <end position="706"/>
    </location>
</feature>
<keyword evidence="3" id="KW-1185">Reference proteome</keyword>
<feature type="compositionally biased region" description="Low complexity" evidence="1">
    <location>
        <begin position="271"/>
        <end position="281"/>
    </location>
</feature>
<feature type="compositionally biased region" description="Polar residues" evidence="1">
    <location>
        <begin position="136"/>
        <end position="145"/>
    </location>
</feature>
<comment type="caution">
    <text evidence="2">The sequence shown here is derived from an EMBL/GenBank/DDBJ whole genome shotgun (WGS) entry which is preliminary data.</text>
</comment>
<gene>
    <name evidence="2" type="ORF">PG996_003801</name>
</gene>
<feature type="region of interest" description="Disordered" evidence="1">
    <location>
        <begin position="1215"/>
        <end position="1238"/>
    </location>
</feature>
<evidence type="ECO:0000256" key="1">
    <source>
        <dbReference type="SAM" id="MobiDB-lite"/>
    </source>
</evidence>
<accession>A0ABR1W514</accession>
<feature type="compositionally biased region" description="Acidic residues" evidence="1">
    <location>
        <begin position="536"/>
        <end position="545"/>
    </location>
</feature>
<feature type="compositionally biased region" description="Polar residues" evidence="1">
    <location>
        <begin position="43"/>
        <end position="54"/>
    </location>
</feature>
<feature type="compositionally biased region" description="Polar residues" evidence="1">
    <location>
        <begin position="178"/>
        <end position="198"/>
    </location>
</feature>
<feature type="compositionally biased region" description="Basic and acidic residues" evidence="1">
    <location>
        <begin position="149"/>
        <end position="158"/>
    </location>
</feature>
<proteinExistence type="predicted"/>
<feature type="compositionally biased region" description="Acidic residues" evidence="1">
    <location>
        <begin position="886"/>
        <end position="900"/>
    </location>
</feature>
<feature type="compositionally biased region" description="Polar residues" evidence="1">
    <location>
        <begin position="415"/>
        <end position="424"/>
    </location>
</feature>
<feature type="region of interest" description="Disordered" evidence="1">
    <location>
        <begin position="839"/>
        <end position="900"/>
    </location>
</feature>